<dbReference type="Gene3D" id="2.40.30.170">
    <property type="match status" value="1"/>
</dbReference>
<dbReference type="SUPFAM" id="SSF111369">
    <property type="entry name" value="HlyD-like secretion proteins"/>
    <property type="match status" value="1"/>
</dbReference>
<dbReference type="Proteomes" id="UP000623419">
    <property type="component" value="Unassembled WGS sequence"/>
</dbReference>
<evidence type="ECO:0008006" key="7">
    <source>
        <dbReference type="Google" id="ProtNLM"/>
    </source>
</evidence>
<proteinExistence type="predicted"/>
<sequence length="336" mass="35689">MTRGAELLLALTLVAGPALARDAAAPASEPRTVVITGQVRAPDAEIIYAPMSESSPVTLRYLAPDGSEVKPGDPLVRIDPGGALSQQESLKAQIAQAHARIDKELAELAVREVDAELALVDAEAALAKAEVDAAIPADYIARIDADRYQGERERARRELVLKKEELEAARTAAARRRSDGDLEISKLQTDLDYASAVISMAEQRAEGTGVVTFYFNAWTGQRYEEGSSTNAGQAIGEVVRPGALGVRAYALEPDRRGLQVGQPVQLQFDAVRGKSLSGHIISIGGTPQAKAEWGGGRYFVIDVSLPEEHTLPLRPGMSVRVSAVPGQAPVATEAAP</sequence>
<dbReference type="PANTHER" id="PTHR32347:SF23">
    <property type="entry name" value="BLL5650 PROTEIN"/>
    <property type="match status" value="1"/>
</dbReference>
<feature type="signal peptide" evidence="4">
    <location>
        <begin position="1"/>
        <end position="20"/>
    </location>
</feature>
<comment type="caution">
    <text evidence="5">The sequence shown here is derived from an EMBL/GenBank/DDBJ whole genome shotgun (WGS) entry which is preliminary data.</text>
</comment>
<name>A0ABQ1HU39_9GAMM</name>
<evidence type="ECO:0000256" key="2">
    <source>
        <dbReference type="ARBA" id="ARBA00023054"/>
    </source>
</evidence>
<keyword evidence="4" id="KW-0732">Signal</keyword>
<dbReference type="PANTHER" id="PTHR32347">
    <property type="entry name" value="EFFLUX SYSTEM COMPONENT YKNX-RELATED"/>
    <property type="match status" value="1"/>
</dbReference>
<keyword evidence="6" id="KW-1185">Reference proteome</keyword>
<protein>
    <recommendedName>
        <fullName evidence="7">RND efflux pump membrane fusion protein barrel-sandwich domain-containing protein</fullName>
    </recommendedName>
</protein>
<evidence type="ECO:0000256" key="1">
    <source>
        <dbReference type="ARBA" id="ARBA00004196"/>
    </source>
</evidence>
<comment type="subcellular location">
    <subcellularLocation>
        <location evidence="1">Cell envelope</location>
    </subcellularLocation>
</comment>
<dbReference type="RefSeq" id="WP_188665670.1">
    <property type="nucleotide sequence ID" value="NZ_BMKC01000004.1"/>
</dbReference>
<gene>
    <name evidence="5" type="ORF">GCM10011521_27570</name>
</gene>
<feature type="chain" id="PRO_5047087749" description="RND efflux pump membrane fusion protein barrel-sandwich domain-containing protein" evidence="4">
    <location>
        <begin position="21"/>
        <end position="336"/>
    </location>
</feature>
<dbReference type="InterPro" id="IPR050465">
    <property type="entry name" value="UPF0194_transport"/>
</dbReference>
<evidence type="ECO:0000256" key="3">
    <source>
        <dbReference type="SAM" id="Coils"/>
    </source>
</evidence>
<accession>A0ABQ1HU39</accession>
<evidence type="ECO:0000313" key="6">
    <source>
        <dbReference type="Proteomes" id="UP000623419"/>
    </source>
</evidence>
<keyword evidence="2 3" id="KW-0175">Coiled coil</keyword>
<dbReference type="EMBL" id="BMKC01000004">
    <property type="protein sequence ID" value="GGA87654.1"/>
    <property type="molecule type" value="Genomic_DNA"/>
</dbReference>
<reference evidence="6" key="1">
    <citation type="journal article" date="2019" name="Int. J. Syst. Evol. Microbiol.">
        <title>The Global Catalogue of Microorganisms (GCM) 10K type strain sequencing project: providing services to taxonomists for standard genome sequencing and annotation.</title>
        <authorList>
            <consortium name="The Broad Institute Genomics Platform"/>
            <consortium name="The Broad Institute Genome Sequencing Center for Infectious Disease"/>
            <person name="Wu L."/>
            <person name="Ma J."/>
        </authorList>
    </citation>
    <scope>NUCLEOTIDE SEQUENCE [LARGE SCALE GENOMIC DNA]</scope>
    <source>
        <strain evidence="6">CGMCC 1.15905</strain>
    </source>
</reference>
<evidence type="ECO:0000256" key="4">
    <source>
        <dbReference type="SAM" id="SignalP"/>
    </source>
</evidence>
<evidence type="ECO:0000313" key="5">
    <source>
        <dbReference type="EMBL" id="GGA87654.1"/>
    </source>
</evidence>
<organism evidence="5 6">
    <name type="scientific">Arenimonas soli</name>
    <dbReference type="NCBI Taxonomy" id="2269504"/>
    <lineage>
        <taxon>Bacteria</taxon>
        <taxon>Pseudomonadati</taxon>
        <taxon>Pseudomonadota</taxon>
        <taxon>Gammaproteobacteria</taxon>
        <taxon>Lysobacterales</taxon>
        <taxon>Lysobacteraceae</taxon>
        <taxon>Arenimonas</taxon>
    </lineage>
</organism>
<feature type="coiled-coil region" evidence="3">
    <location>
        <begin position="145"/>
        <end position="176"/>
    </location>
</feature>